<gene>
    <name evidence="2" type="ORF">TTAC_LOCUS5491</name>
</gene>
<name>A0A3P7GYN8_HYDTA</name>
<evidence type="ECO:0000256" key="1">
    <source>
        <dbReference type="SAM" id="MobiDB-lite"/>
    </source>
</evidence>
<accession>A0A3P7GYN8</accession>
<dbReference type="AlphaFoldDB" id="A0A3P7GYN8"/>
<dbReference type="Proteomes" id="UP000274429">
    <property type="component" value="Unassembled WGS sequence"/>
</dbReference>
<sequence>MILFFTHPLQRCRARSLQKAPTQPFDGPPKPLRSTRRVRKIQPPVNDDEEEDEVDVDNDDDEVVAAVEADLEDDRHGEEDEEEEVDSSSACATPDMADGLDDDVGVAPSSFGLAELMESHGNFFPEWTEMPGLVNTLVPPMKESTAGSSKDGLYEEAVRLCLLLHLFFFLHLYARSVKHIPGAFL</sequence>
<proteinExistence type="predicted"/>
<evidence type="ECO:0000313" key="2">
    <source>
        <dbReference type="EMBL" id="VDM27085.1"/>
    </source>
</evidence>
<reference evidence="2 3" key="1">
    <citation type="submission" date="2018-11" db="EMBL/GenBank/DDBJ databases">
        <authorList>
            <consortium name="Pathogen Informatics"/>
        </authorList>
    </citation>
    <scope>NUCLEOTIDE SEQUENCE [LARGE SCALE GENOMIC DNA]</scope>
</reference>
<keyword evidence="3" id="KW-1185">Reference proteome</keyword>
<evidence type="ECO:0000313" key="3">
    <source>
        <dbReference type="Proteomes" id="UP000274429"/>
    </source>
</evidence>
<feature type="compositionally biased region" description="Acidic residues" evidence="1">
    <location>
        <begin position="46"/>
        <end position="63"/>
    </location>
</feature>
<protein>
    <submittedName>
        <fullName evidence="2">Uncharacterized protein</fullName>
    </submittedName>
</protein>
<feature type="region of interest" description="Disordered" evidence="1">
    <location>
        <begin position="13"/>
        <end position="95"/>
    </location>
</feature>
<organism evidence="2 3">
    <name type="scientific">Hydatigena taeniaeformis</name>
    <name type="common">Feline tapeworm</name>
    <name type="synonym">Taenia taeniaeformis</name>
    <dbReference type="NCBI Taxonomy" id="6205"/>
    <lineage>
        <taxon>Eukaryota</taxon>
        <taxon>Metazoa</taxon>
        <taxon>Spiralia</taxon>
        <taxon>Lophotrochozoa</taxon>
        <taxon>Platyhelminthes</taxon>
        <taxon>Cestoda</taxon>
        <taxon>Eucestoda</taxon>
        <taxon>Cyclophyllidea</taxon>
        <taxon>Taeniidae</taxon>
        <taxon>Hydatigera</taxon>
    </lineage>
</organism>
<dbReference type="EMBL" id="UYWX01007721">
    <property type="protein sequence ID" value="VDM27085.1"/>
    <property type="molecule type" value="Genomic_DNA"/>
</dbReference>